<feature type="domain" description="RING-type" evidence="2">
    <location>
        <begin position="145"/>
        <end position="183"/>
    </location>
</feature>
<reference evidence="3" key="1">
    <citation type="submission" date="2021-01" db="UniProtKB">
        <authorList>
            <consortium name="EnsemblPlants"/>
        </authorList>
    </citation>
    <scope>IDENTIFICATION</scope>
</reference>
<dbReference type="InterPro" id="IPR013083">
    <property type="entry name" value="Znf_RING/FYVE/PHD"/>
</dbReference>
<dbReference type="Proteomes" id="UP000594263">
    <property type="component" value="Unplaced"/>
</dbReference>
<evidence type="ECO:0000313" key="4">
    <source>
        <dbReference type="Proteomes" id="UP000594263"/>
    </source>
</evidence>
<dbReference type="SUPFAM" id="SSF57850">
    <property type="entry name" value="RING/U-box"/>
    <property type="match status" value="1"/>
</dbReference>
<dbReference type="Pfam" id="PF13920">
    <property type="entry name" value="zf-C3HC4_3"/>
    <property type="match status" value="1"/>
</dbReference>
<name>A0A7N1A2M3_KALFE</name>
<evidence type="ECO:0000256" key="1">
    <source>
        <dbReference type="PROSITE-ProRule" id="PRU00175"/>
    </source>
</evidence>
<dbReference type="Gramene" id="Kaladp0068s0215.1.v1.1">
    <property type="protein sequence ID" value="Kaladp0068s0215.1.v1.1.CDS.1"/>
    <property type="gene ID" value="Kaladp0068s0215.v1.1"/>
</dbReference>
<dbReference type="GO" id="GO:0008270">
    <property type="term" value="F:zinc ion binding"/>
    <property type="evidence" value="ECO:0007669"/>
    <property type="project" value="UniProtKB-KW"/>
</dbReference>
<accession>A0A7N1A2M3</accession>
<dbReference type="OMA" id="GCINPAP"/>
<evidence type="ECO:0000259" key="2">
    <source>
        <dbReference type="PROSITE" id="PS50089"/>
    </source>
</evidence>
<keyword evidence="1" id="KW-0863">Zinc-finger</keyword>
<dbReference type="AlphaFoldDB" id="A0A7N1A2M3"/>
<dbReference type="PROSITE" id="PS50089">
    <property type="entry name" value="ZF_RING_2"/>
    <property type="match status" value="1"/>
</dbReference>
<organism evidence="3 4">
    <name type="scientific">Kalanchoe fedtschenkoi</name>
    <name type="common">Lavender scallops</name>
    <name type="synonym">South American air plant</name>
    <dbReference type="NCBI Taxonomy" id="63787"/>
    <lineage>
        <taxon>Eukaryota</taxon>
        <taxon>Viridiplantae</taxon>
        <taxon>Streptophyta</taxon>
        <taxon>Embryophyta</taxon>
        <taxon>Tracheophyta</taxon>
        <taxon>Spermatophyta</taxon>
        <taxon>Magnoliopsida</taxon>
        <taxon>eudicotyledons</taxon>
        <taxon>Gunneridae</taxon>
        <taxon>Pentapetalae</taxon>
        <taxon>Saxifragales</taxon>
        <taxon>Crassulaceae</taxon>
        <taxon>Kalanchoe</taxon>
    </lineage>
</organism>
<dbReference type="EnsemblPlants" id="Kaladp0068s0215.1.v1.1">
    <property type="protein sequence ID" value="Kaladp0068s0215.1.v1.1.CDS.1"/>
    <property type="gene ID" value="Kaladp0068s0215.v1.1"/>
</dbReference>
<dbReference type="InterPro" id="IPR001841">
    <property type="entry name" value="Znf_RING"/>
</dbReference>
<dbReference type="Gene3D" id="3.30.40.10">
    <property type="entry name" value="Zinc/RING finger domain, C3HC4 (zinc finger)"/>
    <property type="match status" value="1"/>
</dbReference>
<keyword evidence="1" id="KW-0479">Metal-binding</keyword>
<sequence>MDGGGATGSRRRSFKERLRLTGISCCGAVWGLAPSTMVGVNEEEINHPSEDETEQFLPPPLQSEHAAGCGVVRGPPPPGTVNLATALAAEREFRAPGQGVNSVVGESPSTPRRVSLMRLLAEPIGGDGEAAAHVAAVGEGSGLVCCVCMVRKKGAAFIPCGHTFCRVCSRELWVNRGTCPLCNRPIAEILDIF</sequence>
<proteinExistence type="predicted"/>
<keyword evidence="4" id="KW-1185">Reference proteome</keyword>
<dbReference type="PANTHER" id="PTHR46629">
    <property type="entry name" value="OS01G0917900 PROTEIN"/>
    <property type="match status" value="1"/>
</dbReference>
<protein>
    <recommendedName>
        <fullName evidence="2">RING-type domain-containing protein</fullName>
    </recommendedName>
</protein>
<evidence type="ECO:0000313" key="3">
    <source>
        <dbReference type="EnsemblPlants" id="Kaladp0068s0215.1.v1.1.CDS.1"/>
    </source>
</evidence>
<dbReference type="SMART" id="SM00184">
    <property type="entry name" value="RING"/>
    <property type="match status" value="1"/>
</dbReference>
<keyword evidence="1" id="KW-0862">Zinc</keyword>